<gene>
    <name evidence="1" type="ORF">pdam_00024858</name>
</gene>
<organism evidence="1 2">
    <name type="scientific">Pocillopora damicornis</name>
    <name type="common">Cauliflower coral</name>
    <name type="synonym">Millepora damicornis</name>
    <dbReference type="NCBI Taxonomy" id="46731"/>
    <lineage>
        <taxon>Eukaryota</taxon>
        <taxon>Metazoa</taxon>
        <taxon>Cnidaria</taxon>
        <taxon>Anthozoa</taxon>
        <taxon>Hexacorallia</taxon>
        <taxon>Scleractinia</taxon>
        <taxon>Astrocoeniina</taxon>
        <taxon>Pocilloporidae</taxon>
        <taxon>Pocillopora</taxon>
    </lineage>
</organism>
<dbReference type="Proteomes" id="UP000275408">
    <property type="component" value="Unassembled WGS sequence"/>
</dbReference>
<name>A0A3M6TP78_POCDA</name>
<evidence type="ECO:0000313" key="1">
    <source>
        <dbReference type="EMBL" id="RMX43223.1"/>
    </source>
</evidence>
<dbReference type="OrthoDB" id="10051448at2759"/>
<keyword evidence="2" id="KW-1185">Reference proteome</keyword>
<sequence length="275" mass="32495">QSCRRQTCSSNFQKIAYHLISSRPTFRPDANATWFLQQRSNCISWPGPAVYNQHVCPKRRAGKADPPRVRAYVWKKKKDYRAVLKEILDLLPSSISVRKVTLDFERAVWTVFRELLPDVAFQGCLFHWTQALWRKVRIIYYQPSNKSTKRVKITNTKSIHTNGQKKNRQTNRKSYVIAWTRASIEGWHHSLNRRSGNKVHLPFYLSVELLHEESRLVSIQIRLVSDGKLFRIQRKKYQQLQERVFNHWEDFNSKKISARRLLKLCSYLNGPVGRS</sequence>
<feature type="non-terminal residue" evidence="1">
    <location>
        <position position="275"/>
    </location>
</feature>
<dbReference type="EMBL" id="RCHS01003238">
    <property type="protein sequence ID" value="RMX43223.1"/>
    <property type="molecule type" value="Genomic_DNA"/>
</dbReference>
<reference evidence="1 2" key="1">
    <citation type="journal article" date="2018" name="Sci. Rep.">
        <title>Comparative analysis of the Pocillopora damicornis genome highlights role of immune system in coral evolution.</title>
        <authorList>
            <person name="Cunning R."/>
            <person name="Bay R.A."/>
            <person name="Gillette P."/>
            <person name="Baker A.C."/>
            <person name="Traylor-Knowles N."/>
        </authorList>
    </citation>
    <scope>NUCLEOTIDE SEQUENCE [LARGE SCALE GENOMIC DNA]</scope>
    <source>
        <strain evidence="1">RSMAS</strain>
        <tissue evidence="1">Whole animal</tissue>
    </source>
</reference>
<evidence type="ECO:0008006" key="3">
    <source>
        <dbReference type="Google" id="ProtNLM"/>
    </source>
</evidence>
<proteinExistence type="predicted"/>
<feature type="non-terminal residue" evidence="1">
    <location>
        <position position="1"/>
    </location>
</feature>
<evidence type="ECO:0000313" key="2">
    <source>
        <dbReference type="Proteomes" id="UP000275408"/>
    </source>
</evidence>
<comment type="caution">
    <text evidence="1">The sequence shown here is derived from an EMBL/GenBank/DDBJ whole genome shotgun (WGS) entry which is preliminary data.</text>
</comment>
<accession>A0A3M6TP78</accession>
<dbReference type="AlphaFoldDB" id="A0A3M6TP78"/>
<protein>
    <recommendedName>
        <fullName evidence="3">MULE transposase domain-containing protein</fullName>
    </recommendedName>
</protein>